<name>A0AAD7S0F1_9TELE</name>
<organism evidence="2 3">
    <name type="scientific">Aldrovandia affinis</name>
    <dbReference type="NCBI Taxonomy" id="143900"/>
    <lineage>
        <taxon>Eukaryota</taxon>
        <taxon>Metazoa</taxon>
        <taxon>Chordata</taxon>
        <taxon>Craniata</taxon>
        <taxon>Vertebrata</taxon>
        <taxon>Euteleostomi</taxon>
        <taxon>Actinopterygii</taxon>
        <taxon>Neopterygii</taxon>
        <taxon>Teleostei</taxon>
        <taxon>Notacanthiformes</taxon>
        <taxon>Halosauridae</taxon>
        <taxon>Aldrovandia</taxon>
    </lineage>
</organism>
<accession>A0AAD7S0F1</accession>
<dbReference type="EMBL" id="JAINUG010000135">
    <property type="protein sequence ID" value="KAJ8393662.1"/>
    <property type="molecule type" value="Genomic_DNA"/>
</dbReference>
<sequence length="135" mass="15188">MFDRNGSGGQGQTRAESKRYRRLLFQHSRGCLRPELWRAYNRHDLHAHAAEGPTIGRCRHERGRMMKCLGARPTEEGRVRSVRPGDGRAGQRARRSLRTPALSDHGRPCRGGNLQGPRRLSFIKVPALSLDTVPA</sequence>
<proteinExistence type="predicted"/>
<evidence type="ECO:0000313" key="2">
    <source>
        <dbReference type="EMBL" id="KAJ8393662.1"/>
    </source>
</evidence>
<comment type="caution">
    <text evidence="2">The sequence shown here is derived from an EMBL/GenBank/DDBJ whole genome shotgun (WGS) entry which is preliminary data.</text>
</comment>
<dbReference type="Proteomes" id="UP001221898">
    <property type="component" value="Unassembled WGS sequence"/>
</dbReference>
<evidence type="ECO:0000313" key="3">
    <source>
        <dbReference type="Proteomes" id="UP001221898"/>
    </source>
</evidence>
<gene>
    <name evidence="2" type="ORF">AAFF_G00058810</name>
</gene>
<dbReference type="AlphaFoldDB" id="A0AAD7S0F1"/>
<reference evidence="2" key="1">
    <citation type="journal article" date="2023" name="Science">
        <title>Genome structures resolve the early diversification of teleost fishes.</title>
        <authorList>
            <person name="Parey E."/>
            <person name="Louis A."/>
            <person name="Montfort J."/>
            <person name="Bouchez O."/>
            <person name="Roques C."/>
            <person name="Iampietro C."/>
            <person name="Lluch J."/>
            <person name="Castinel A."/>
            <person name="Donnadieu C."/>
            <person name="Desvignes T."/>
            <person name="Floi Bucao C."/>
            <person name="Jouanno E."/>
            <person name="Wen M."/>
            <person name="Mejri S."/>
            <person name="Dirks R."/>
            <person name="Jansen H."/>
            <person name="Henkel C."/>
            <person name="Chen W.J."/>
            <person name="Zahm M."/>
            <person name="Cabau C."/>
            <person name="Klopp C."/>
            <person name="Thompson A.W."/>
            <person name="Robinson-Rechavi M."/>
            <person name="Braasch I."/>
            <person name="Lecointre G."/>
            <person name="Bobe J."/>
            <person name="Postlethwait J.H."/>
            <person name="Berthelot C."/>
            <person name="Roest Crollius H."/>
            <person name="Guiguen Y."/>
        </authorList>
    </citation>
    <scope>NUCLEOTIDE SEQUENCE</scope>
    <source>
        <strain evidence="2">NC1722</strain>
    </source>
</reference>
<feature type="compositionally biased region" description="Basic and acidic residues" evidence="1">
    <location>
        <begin position="73"/>
        <end position="86"/>
    </location>
</feature>
<feature type="region of interest" description="Disordered" evidence="1">
    <location>
        <begin position="71"/>
        <end position="115"/>
    </location>
</feature>
<evidence type="ECO:0000256" key="1">
    <source>
        <dbReference type="SAM" id="MobiDB-lite"/>
    </source>
</evidence>
<protein>
    <submittedName>
        <fullName evidence="2">Uncharacterized protein</fullName>
    </submittedName>
</protein>
<keyword evidence="3" id="KW-1185">Reference proteome</keyword>